<feature type="transmembrane region" description="Helical" evidence="6">
    <location>
        <begin position="33"/>
        <end position="56"/>
    </location>
</feature>
<evidence type="ECO:0000313" key="8">
    <source>
        <dbReference type="EMBL" id="PIV45388.1"/>
    </source>
</evidence>
<gene>
    <name evidence="8" type="ORF">COS25_00085</name>
</gene>
<sequence length="197" mass="22040">MKKTDAIISIILGFLIGVFFFVVLKNVGIKIPYLWTLMIVFPPLSLLGMFIVSSLGKKFLIILQAGKFVLVGAFNTFIDLGVLNILIWISGVASGAWYSVFKGISFLIAVTNSYFWNKHWTFEKRKEAFVPGEFSKFLAVTAIGLFINVGIASFIVNVIGLQFEVSKAMWATIGAFTATFFAWIWNFLSSKFIVFKS</sequence>
<dbReference type="InterPro" id="IPR007267">
    <property type="entry name" value="GtrA_DPMS_TM"/>
</dbReference>
<proteinExistence type="inferred from homology"/>
<keyword evidence="3 6" id="KW-0812">Transmembrane</keyword>
<evidence type="ECO:0000259" key="7">
    <source>
        <dbReference type="Pfam" id="PF04138"/>
    </source>
</evidence>
<feature type="transmembrane region" description="Helical" evidence="6">
    <location>
        <begin position="168"/>
        <end position="188"/>
    </location>
</feature>
<name>A0A2M7DAA1_9BACT</name>
<reference evidence="9" key="1">
    <citation type="submission" date="2017-09" db="EMBL/GenBank/DDBJ databases">
        <title>Depth-based differentiation of microbial function through sediment-hosted aquifers and enrichment of novel symbionts in the deep terrestrial subsurface.</title>
        <authorList>
            <person name="Probst A.J."/>
            <person name="Ladd B."/>
            <person name="Jarett J.K."/>
            <person name="Geller-Mcgrath D.E."/>
            <person name="Sieber C.M.K."/>
            <person name="Emerson J.B."/>
            <person name="Anantharaman K."/>
            <person name="Thomas B.C."/>
            <person name="Malmstrom R."/>
            <person name="Stieglmeier M."/>
            <person name="Klingl A."/>
            <person name="Woyke T."/>
            <person name="Ryan C.M."/>
            <person name="Banfield J.F."/>
        </authorList>
    </citation>
    <scope>NUCLEOTIDE SEQUENCE [LARGE SCALE GENOMIC DNA]</scope>
</reference>
<feature type="transmembrane region" description="Helical" evidence="6">
    <location>
        <begin position="68"/>
        <end position="89"/>
    </location>
</feature>
<dbReference type="AlphaFoldDB" id="A0A2M7DAA1"/>
<comment type="caution">
    <text evidence="8">The sequence shown here is derived from an EMBL/GenBank/DDBJ whole genome shotgun (WGS) entry which is preliminary data.</text>
</comment>
<dbReference type="Proteomes" id="UP000230864">
    <property type="component" value="Unassembled WGS sequence"/>
</dbReference>
<evidence type="ECO:0000256" key="3">
    <source>
        <dbReference type="ARBA" id="ARBA00022692"/>
    </source>
</evidence>
<dbReference type="PANTHER" id="PTHR38459:SF1">
    <property type="entry name" value="PROPHAGE BACTOPRENOL-LINKED GLUCOSE TRANSLOCASE HOMOLOG"/>
    <property type="match status" value="1"/>
</dbReference>
<evidence type="ECO:0000313" key="9">
    <source>
        <dbReference type="Proteomes" id="UP000230864"/>
    </source>
</evidence>
<accession>A0A2M7DAA1</accession>
<keyword evidence="5 6" id="KW-0472">Membrane</keyword>
<feature type="transmembrane region" description="Helical" evidence="6">
    <location>
        <begin position="7"/>
        <end position="27"/>
    </location>
</feature>
<evidence type="ECO:0000256" key="1">
    <source>
        <dbReference type="ARBA" id="ARBA00004141"/>
    </source>
</evidence>
<dbReference type="InterPro" id="IPR051401">
    <property type="entry name" value="GtrA_CellWall_Glycosyl"/>
</dbReference>
<evidence type="ECO:0000256" key="2">
    <source>
        <dbReference type="ARBA" id="ARBA00009399"/>
    </source>
</evidence>
<evidence type="ECO:0000256" key="4">
    <source>
        <dbReference type="ARBA" id="ARBA00022989"/>
    </source>
</evidence>
<comment type="similarity">
    <text evidence="2">Belongs to the GtrA family.</text>
</comment>
<feature type="transmembrane region" description="Helical" evidence="6">
    <location>
        <begin position="137"/>
        <end position="156"/>
    </location>
</feature>
<keyword evidence="4 6" id="KW-1133">Transmembrane helix</keyword>
<feature type="transmembrane region" description="Helical" evidence="6">
    <location>
        <begin position="95"/>
        <end position="116"/>
    </location>
</feature>
<dbReference type="GO" id="GO:0005886">
    <property type="term" value="C:plasma membrane"/>
    <property type="evidence" value="ECO:0007669"/>
    <property type="project" value="TreeGrafter"/>
</dbReference>
<feature type="domain" description="GtrA/DPMS transmembrane" evidence="7">
    <location>
        <begin position="67"/>
        <end position="195"/>
    </location>
</feature>
<evidence type="ECO:0000256" key="5">
    <source>
        <dbReference type="ARBA" id="ARBA00023136"/>
    </source>
</evidence>
<dbReference type="GO" id="GO:0000271">
    <property type="term" value="P:polysaccharide biosynthetic process"/>
    <property type="evidence" value="ECO:0007669"/>
    <property type="project" value="InterPro"/>
</dbReference>
<dbReference type="EMBL" id="PETZ01000002">
    <property type="protein sequence ID" value="PIV45388.1"/>
    <property type="molecule type" value="Genomic_DNA"/>
</dbReference>
<evidence type="ECO:0000256" key="6">
    <source>
        <dbReference type="SAM" id="Phobius"/>
    </source>
</evidence>
<dbReference type="Pfam" id="PF04138">
    <property type="entry name" value="GtrA_DPMS_TM"/>
    <property type="match status" value="1"/>
</dbReference>
<organism evidence="8 9">
    <name type="scientific">Candidatus Nealsonbacteria bacterium CG02_land_8_20_14_3_00_37_10</name>
    <dbReference type="NCBI Taxonomy" id="1974699"/>
    <lineage>
        <taxon>Bacteria</taxon>
        <taxon>Candidatus Nealsoniibacteriota</taxon>
    </lineage>
</organism>
<comment type="subcellular location">
    <subcellularLocation>
        <location evidence="1">Membrane</location>
        <topology evidence="1">Multi-pass membrane protein</topology>
    </subcellularLocation>
</comment>
<protein>
    <recommendedName>
        <fullName evidence="7">GtrA/DPMS transmembrane domain-containing protein</fullName>
    </recommendedName>
</protein>
<dbReference type="PANTHER" id="PTHR38459">
    <property type="entry name" value="PROPHAGE BACTOPRENOL-LINKED GLUCOSE TRANSLOCASE HOMOLOG"/>
    <property type="match status" value="1"/>
</dbReference>